<dbReference type="GO" id="GO:0004523">
    <property type="term" value="F:RNA-DNA hybrid ribonuclease activity"/>
    <property type="evidence" value="ECO:0007669"/>
    <property type="project" value="InterPro"/>
</dbReference>
<dbReference type="EMBL" id="LR031576">
    <property type="protein sequence ID" value="VDD13527.1"/>
    <property type="molecule type" value="Genomic_DNA"/>
</dbReference>
<dbReference type="GO" id="GO:0003676">
    <property type="term" value="F:nucleic acid binding"/>
    <property type="evidence" value="ECO:0007669"/>
    <property type="project" value="InterPro"/>
</dbReference>
<dbReference type="AlphaFoldDB" id="A0A3P6C4R9"/>
<evidence type="ECO:0000313" key="3">
    <source>
        <dbReference type="EMBL" id="CAG7907135.1"/>
    </source>
</evidence>
<dbReference type="Pfam" id="PF13966">
    <property type="entry name" value="zf-RVT"/>
    <property type="match status" value="1"/>
</dbReference>
<accession>A0A3P6C4R9</accession>
<dbReference type="PANTHER" id="PTHR34146">
    <property type="entry name" value="POLYNUCLEOTIDYL TRANSFERASE, RIBONUCLEASE H-LIKE SUPERFAMILY PROTEIN-RELATED"/>
    <property type="match status" value="1"/>
</dbReference>
<reference evidence="4" key="1">
    <citation type="submission" date="2018-11" db="EMBL/GenBank/DDBJ databases">
        <authorList>
            <consortium name="Genoscope - CEA"/>
            <person name="William W."/>
        </authorList>
    </citation>
    <scope>NUCLEOTIDE SEQUENCE</scope>
</reference>
<dbReference type="EMBL" id="LS974620">
    <property type="protein sequence ID" value="CAG7907135.1"/>
    <property type="molecule type" value="Genomic_DNA"/>
</dbReference>
<dbReference type="PANTHER" id="PTHR34146:SF11">
    <property type="entry name" value="RIBONUCLEASE H-LIKE SUPERFAMILY PROTEIN"/>
    <property type="match status" value="1"/>
</dbReference>
<dbReference type="InterPro" id="IPR026960">
    <property type="entry name" value="RVT-Znf"/>
</dbReference>
<dbReference type="InterPro" id="IPR012337">
    <property type="entry name" value="RNaseH-like_sf"/>
</dbReference>
<dbReference type="Gramene" id="A04p20360.2_BraZ1">
    <property type="protein sequence ID" value="A04p20360.2_BraZ1.CDS.1"/>
    <property type="gene ID" value="A04g20360.2_BraZ1"/>
</dbReference>
<dbReference type="InterPro" id="IPR044730">
    <property type="entry name" value="RNase_H-like_dom_plant"/>
</dbReference>
<feature type="domain" description="Reverse transcriptase zinc-binding" evidence="2">
    <location>
        <begin position="43"/>
        <end position="133"/>
    </location>
</feature>
<feature type="non-terminal residue" evidence="4">
    <location>
        <position position="367"/>
    </location>
</feature>
<evidence type="ECO:0000259" key="1">
    <source>
        <dbReference type="Pfam" id="PF13456"/>
    </source>
</evidence>
<dbReference type="Gene3D" id="3.30.420.10">
    <property type="entry name" value="Ribonuclease H-like superfamily/Ribonuclease H"/>
    <property type="match status" value="1"/>
</dbReference>
<proteinExistence type="predicted"/>
<dbReference type="InterPro" id="IPR002156">
    <property type="entry name" value="RNaseH_domain"/>
</dbReference>
<dbReference type="InterPro" id="IPR036397">
    <property type="entry name" value="RNaseH_sf"/>
</dbReference>
<dbReference type="CDD" id="cd06222">
    <property type="entry name" value="RNase_H_like"/>
    <property type="match status" value="1"/>
</dbReference>
<evidence type="ECO:0000313" key="4">
    <source>
        <dbReference type="EMBL" id="VDD13527.1"/>
    </source>
</evidence>
<dbReference type="SUPFAM" id="SSF53098">
    <property type="entry name" value="Ribonuclease H-like"/>
    <property type="match status" value="1"/>
</dbReference>
<protein>
    <submittedName>
        <fullName evidence="3">Uncharacterized protein</fullName>
    </submittedName>
</protein>
<sequence>MEWNTKRIEEVLPQMMSQIKQLQPSKTKAEDKYIWQPLATGIYSTKSGYYAAASQMPCDTPQSSDFSWIKDVWNGKFSPKMRVFIWSVIQKALPFGQNLQTRGINSEAVCVRCKEQETACHTFFHCPFAKEVWSKIPIQGMVHLATEDDFKDVLVAFRSVICLPPSGITNSILPWICWSIWKARNILIFENRTLSPVETATNGIRLAREWNLAQPVKEGKNPSRTSIPTGEHRSNAELQASPICKSDAAWNNQTKKAGLAWIINGPDNKRITQGIEVKEYVFSPLIAEALALRAAISTAVNLDLSGLRVFSDNITLIRAINNDMQAKEIYGIVNDIQRIASAFVAISFSHLNRKNNVEADCLAKQAL</sequence>
<name>A0A3P6C4R9_BRACM</name>
<organism evidence="4">
    <name type="scientific">Brassica campestris</name>
    <name type="common">Field mustard</name>
    <dbReference type="NCBI Taxonomy" id="3711"/>
    <lineage>
        <taxon>Eukaryota</taxon>
        <taxon>Viridiplantae</taxon>
        <taxon>Streptophyta</taxon>
        <taxon>Embryophyta</taxon>
        <taxon>Tracheophyta</taxon>
        <taxon>Spermatophyta</taxon>
        <taxon>Magnoliopsida</taxon>
        <taxon>eudicotyledons</taxon>
        <taxon>Gunneridae</taxon>
        <taxon>Pentapetalae</taxon>
        <taxon>rosids</taxon>
        <taxon>malvids</taxon>
        <taxon>Brassicales</taxon>
        <taxon>Brassicaceae</taxon>
        <taxon>Brassiceae</taxon>
        <taxon>Brassica</taxon>
    </lineage>
</organism>
<feature type="domain" description="RNase H type-1" evidence="1">
    <location>
        <begin position="246"/>
        <end position="366"/>
    </location>
</feature>
<evidence type="ECO:0000259" key="2">
    <source>
        <dbReference type="Pfam" id="PF13966"/>
    </source>
</evidence>
<dbReference type="Proteomes" id="UP000694005">
    <property type="component" value="Chromosome A04"/>
</dbReference>
<gene>
    <name evidence="4" type="ORF">BRAA04T17503Z</name>
    <name evidence="3" type="ORF">BRAPAZ1V2_A04P20360.2</name>
</gene>
<dbReference type="Pfam" id="PF13456">
    <property type="entry name" value="RVT_3"/>
    <property type="match status" value="1"/>
</dbReference>